<dbReference type="Proteomes" id="UP000663923">
    <property type="component" value="Chromosome"/>
</dbReference>
<feature type="coiled-coil region" evidence="1">
    <location>
        <begin position="52"/>
        <end position="86"/>
    </location>
</feature>
<dbReference type="EMBL" id="CP071794">
    <property type="protein sequence ID" value="QTD57661.1"/>
    <property type="molecule type" value="Genomic_DNA"/>
</dbReference>
<feature type="transmembrane region" description="Helical" evidence="2">
    <location>
        <begin position="12"/>
        <end position="31"/>
    </location>
</feature>
<keyword evidence="2" id="KW-1133">Transmembrane helix</keyword>
<evidence type="ECO:0000256" key="2">
    <source>
        <dbReference type="SAM" id="Phobius"/>
    </source>
</evidence>
<sequence>MDAILANPSILWPLGFACTAITIGWVATTWMRIKNGYPLENQWGKAVYPKTDAEAVERVKLLTNENAELRAEIGSMKDRLANVERIVTDDSHRLTNEIEALRSTKN</sequence>
<reference evidence="3 4" key="1">
    <citation type="submission" date="2021-03" db="EMBL/GenBank/DDBJ databases">
        <title>Complete genome of Parasphingorhabdus_sp.JHSY0214.</title>
        <authorList>
            <person name="Yoo J.H."/>
            <person name="Bae J.W."/>
        </authorList>
    </citation>
    <scope>NUCLEOTIDE SEQUENCE [LARGE SCALE GENOMIC DNA]</scope>
    <source>
        <strain evidence="3 4">JHSY0214</strain>
    </source>
</reference>
<gene>
    <name evidence="3" type="ORF">J4G78_01680</name>
</gene>
<organism evidence="3 4">
    <name type="scientific">Parasphingorhabdus cellanae</name>
    <dbReference type="NCBI Taxonomy" id="2806553"/>
    <lineage>
        <taxon>Bacteria</taxon>
        <taxon>Pseudomonadati</taxon>
        <taxon>Pseudomonadota</taxon>
        <taxon>Alphaproteobacteria</taxon>
        <taxon>Sphingomonadales</taxon>
        <taxon>Sphingomonadaceae</taxon>
        <taxon>Parasphingorhabdus</taxon>
    </lineage>
</organism>
<keyword evidence="2" id="KW-0812">Transmembrane</keyword>
<keyword evidence="2" id="KW-0472">Membrane</keyword>
<proteinExistence type="predicted"/>
<evidence type="ECO:0000313" key="3">
    <source>
        <dbReference type="EMBL" id="QTD57661.1"/>
    </source>
</evidence>
<evidence type="ECO:0000313" key="4">
    <source>
        <dbReference type="Proteomes" id="UP000663923"/>
    </source>
</evidence>
<dbReference type="RefSeq" id="WP_207990323.1">
    <property type="nucleotide sequence ID" value="NZ_CP071794.1"/>
</dbReference>
<accession>A0ABX7T825</accession>
<keyword evidence="1" id="KW-0175">Coiled coil</keyword>
<keyword evidence="4" id="KW-1185">Reference proteome</keyword>
<name>A0ABX7T825_9SPHN</name>
<protein>
    <submittedName>
        <fullName evidence="3">Uncharacterized protein</fullName>
    </submittedName>
</protein>
<evidence type="ECO:0000256" key="1">
    <source>
        <dbReference type="SAM" id="Coils"/>
    </source>
</evidence>